<dbReference type="KEGG" id="sbro:GQF42_05570"/>
<proteinExistence type="predicted"/>
<name>A0A6I6NGT3_9ACTN</name>
<protein>
    <submittedName>
        <fullName evidence="2">SH3 domain-containing protein</fullName>
    </submittedName>
</protein>
<dbReference type="InterPro" id="IPR003646">
    <property type="entry name" value="SH3-like_bac-type"/>
</dbReference>
<accession>A0A6I6NGT3</accession>
<dbReference type="AlphaFoldDB" id="A0A6I6NGT3"/>
<dbReference type="Gene3D" id="2.30.30.40">
    <property type="entry name" value="SH3 Domains"/>
    <property type="match status" value="1"/>
</dbReference>
<reference evidence="2 3" key="1">
    <citation type="submission" date="2019-12" db="EMBL/GenBank/DDBJ databases">
        <title>Streptomyces sp. strain T44 isolated from rhizosphere soil of Broussonetia papyrifera.</title>
        <authorList>
            <person name="Mo P."/>
        </authorList>
    </citation>
    <scope>NUCLEOTIDE SEQUENCE [LARGE SCALE GENOMIC DNA]</scope>
    <source>
        <strain evidence="2 3">T44</strain>
    </source>
</reference>
<evidence type="ECO:0000313" key="3">
    <source>
        <dbReference type="Proteomes" id="UP000436138"/>
    </source>
</evidence>
<organism evidence="2 3">
    <name type="scientific">Streptomyces broussonetiae</name>
    <dbReference type="NCBI Taxonomy" id="2686304"/>
    <lineage>
        <taxon>Bacteria</taxon>
        <taxon>Bacillati</taxon>
        <taxon>Actinomycetota</taxon>
        <taxon>Actinomycetes</taxon>
        <taxon>Kitasatosporales</taxon>
        <taxon>Streptomycetaceae</taxon>
        <taxon>Streptomyces</taxon>
    </lineage>
</organism>
<gene>
    <name evidence="2" type="ORF">GQF42_05570</name>
</gene>
<keyword evidence="3" id="KW-1185">Reference proteome</keyword>
<dbReference type="EMBL" id="CP047020">
    <property type="protein sequence ID" value="QHA09430.1"/>
    <property type="molecule type" value="Genomic_DNA"/>
</dbReference>
<feature type="domain" description="SH3b" evidence="1">
    <location>
        <begin position="46"/>
        <end position="101"/>
    </location>
</feature>
<dbReference type="Pfam" id="PF08239">
    <property type="entry name" value="SH3_3"/>
    <property type="match status" value="1"/>
</dbReference>
<evidence type="ECO:0000313" key="2">
    <source>
        <dbReference type="EMBL" id="QHA09430.1"/>
    </source>
</evidence>
<dbReference type="Proteomes" id="UP000436138">
    <property type="component" value="Chromosome"/>
</dbReference>
<evidence type="ECO:0000259" key="1">
    <source>
        <dbReference type="Pfam" id="PF08239"/>
    </source>
</evidence>
<sequence length="112" mass="12588">MTYRFVPRTTAQHWAVQGASYRIAGHRTSCRLVRRATGRVTTSYARLNVRSGPGTGYPVIGHRHSGRLVGLTCRTRGSSVAGYHTWYRLSRNGGYVSARYVHVHGNRTLPWC</sequence>